<evidence type="ECO:0000256" key="7">
    <source>
        <dbReference type="ARBA" id="ARBA00023163"/>
    </source>
</evidence>
<keyword evidence="7 8" id="KW-0804">Transcription</keyword>
<proteinExistence type="inferred from homology"/>
<evidence type="ECO:0000256" key="5">
    <source>
        <dbReference type="ARBA" id="ARBA00023015"/>
    </source>
</evidence>
<feature type="domain" description="ATP-cone" evidence="9">
    <location>
        <begin position="49"/>
        <end position="139"/>
    </location>
</feature>
<protein>
    <recommendedName>
        <fullName evidence="8">Transcriptional repressor NrdR</fullName>
    </recommendedName>
</protein>
<dbReference type="NCBIfam" id="TIGR00244">
    <property type="entry name" value="transcriptional regulator NrdR"/>
    <property type="match status" value="1"/>
</dbReference>
<evidence type="ECO:0000256" key="4">
    <source>
        <dbReference type="ARBA" id="ARBA00022840"/>
    </source>
</evidence>
<dbReference type="EMBL" id="CP015994">
    <property type="protein sequence ID" value="ASI47369.1"/>
    <property type="molecule type" value="Genomic_DNA"/>
</dbReference>
<keyword evidence="5 8" id="KW-0805">Transcription regulation</keyword>
<sequence>MRCPFCNSVDTSVKNSRPSDCKMSVRRRRYCDSCNSRFTTVEELLLKPVKVLKKDGSVEAFDRQKLLTSIILATKKRPVTRDQIDMVVSNMFYKLEAIKGSVVPSGVIGGMVMESLFALDKVSYIRFASVYMNFSDINDFSGIVERVQEVV</sequence>
<reference evidence="11" key="1">
    <citation type="submission" date="2018-06" db="EMBL/GenBank/DDBJ databases">
        <title>The Anaplasma ovis genome reveals a high proportion of pseudogenes.</title>
        <authorList>
            <person name="Liu Z."/>
            <person name="Peasley A.M."/>
            <person name="Yang J."/>
            <person name="Li Y."/>
            <person name="Guan G."/>
            <person name="Luo J."/>
            <person name="Yin H."/>
            <person name="Brayton K.A."/>
        </authorList>
    </citation>
    <scope>NUCLEOTIDE SEQUENCE [LARGE SCALE GENOMIC DNA]</scope>
    <source>
        <strain evidence="11">Haibei</strain>
    </source>
</reference>
<reference evidence="10 11" key="2">
    <citation type="journal article" date="2019" name="BMC Genomics">
        <title>The Anaplasma ovis genome reveals a high proportion of pseudogenes.</title>
        <authorList>
            <person name="Liu Z."/>
            <person name="Peasley A.M."/>
            <person name="Yang J."/>
            <person name="Li Y."/>
            <person name="Guan G."/>
            <person name="Luo J."/>
            <person name="Yin H."/>
            <person name="Brayton K.A."/>
        </authorList>
    </citation>
    <scope>NUCLEOTIDE SEQUENCE [LARGE SCALE GENOMIC DNA]</scope>
    <source>
        <strain evidence="10 11">Haibei</strain>
    </source>
</reference>
<keyword evidence="2 8" id="KW-0547">Nucleotide-binding</keyword>
<evidence type="ECO:0000256" key="6">
    <source>
        <dbReference type="ARBA" id="ARBA00023125"/>
    </source>
</evidence>
<dbReference type="GO" id="GO:0005524">
    <property type="term" value="F:ATP binding"/>
    <property type="evidence" value="ECO:0007669"/>
    <property type="project" value="UniProtKB-UniRule"/>
</dbReference>
<dbReference type="AlphaFoldDB" id="A0A2Z2LFV3"/>
<keyword evidence="11" id="KW-1185">Reference proteome</keyword>
<keyword evidence="6 8" id="KW-0238">DNA-binding</keyword>
<dbReference type="OrthoDB" id="9807461at2"/>
<evidence type="ECO:0000256" key="8">
    <source>
        <dbReference type="HAMAP-Rule" id="MF_00440"/>
    </source>
</evidence>
<keyword evidence="4 8" id="KW-0067">ATP-binding</keyword>
<comment type="similarity">
    <text evidence="8">Belongs to the NrdR family.</text>
</comment>
<evidence type="ECO:0000256" key="2">
    <source>
        <dbReference type="ARBA" id="ARBA00022741"/>
    </source>
</evidence>
<comment type="function">
    <text evidence="8">Negatively regulates transcription of bacterial ribonucleotide reductase nrd genes and operons by binding to NrdR-boxes.</text>
</comment>
<evidence type="ECO:0000313" key="11">
    <source>
        <dbReference type="Proteomes" id="UP000259762"/>
    </source>
</evidence>
<keyword evidence="8" id="KW-0479">Metal-binding</keyword>
<dbReference type="Pfam" id="PF22811">
    <property type="entry name" value="Zn_ribbon_NrdR"/>
    <property type="match status" value="1"/>
</dbReference>
<dbReference type="PANTHER" id="PTHR30455:SF2">
    <property type="entry name" value="TRANSCRIPTIONAL REPRESSOR NRDR"/>
    <property type="match status" value="1"/>
</dbReference>
<dbReference type="InterPro" id="IPR005144">
    <property type="entry name" value="ATP-cone_dom"/>
</dbReference>
<dbReference type="Pfam" id="PF03477">
    <property type="entry name" value="ATP-cone"/>
    <property type="match status" value="1"/>
</dbReference>
<evidence type="ECO:0000259" key="9">
    <source>
        <dbReference type="PROSITE" id="PS51161"/>
    </source>
</evidence>
<evidence type="ECO:0000313" key="10">
    <source>
        <dbReference type="EMBL" id="ASI47369.1"/>
    </source>
</evidence>
<comment type="cofactor">
    <cofactor evidence="8">
        <name>Zn(2+)</name>
        <dbReference type="ChEBI" id="CHEBI:29105"/>
    </cofactor>
    <text evidence="8">Binds 1 zinc ion.</text>
</comment>
<dbReference type="RefSeq" id="WP_075139228.1">
    <property type="nucleotide sequence ID" value="NZ_CP015994.1"/>
</dbReference>
<dbReference type="GO" id="GO:0008270">
    <property type="term" value="F:zinc ion binding"/>
    <property type="evidence" value="ECO:0007669"/>
    <property type="project" value="UniProtKB-UniRule"/>
</dbReference>
<dbReference type="PANTHER" id="PTHR30455">
    <property type="entry name" value="TRANSCRIPTIONAL REPRESSOR NRDR"/>
    <property type="match status" value="1"/>
</dbReference>
<name>A0A2Z2LFV3_9RICK</name>
<dbReference type="InterPro" id="IPR055173">
    <property type="entry name" value="NrdR-like_N"/>
</dbReference>
<accession>A0A2Z2LFV3</accession>
<keyword evidence="8" id="KW-0862">Zinc</keyword>
<dbReference type="GO" id="GO:0003677">
    <property type="term" value="F:DNA binding"/>
    <property type="evidence" value="ECO:0007669"/>
    <property type="project" value="UniProtKB-KW"/>
</dbReference>
<keyword evidence="3 8" id="KW-0863">Zinc-finger</keyword>
<organism evidence="10 11">
    <name type="scientific">Anaplasma ovis str. Haibei</name>
    <dbReference type="NCBI Taxonomy" id="1248439"/>
    <lineage>
        <taxon>Bacteria</taxon>
        <taxon>Pseudomonadati</taxon>
        <taxon>Pseudomonadota</taxon>
        <taxon>Alphaproteobacteria</taxon>
        <taxon>Rickettsiales</taxon>
        <taxon>Anaplasmataceae</taxon>
        <taxon>Anaplasma</taxon>
    </lineage>
</organism>
<evidence type="ECO:0000256" key="1">
    <source>
        <dbReference type="ARBA" id="ARBA00022491"/>
    </source>
</evidence>
<dbReference type="PROSITE" id="PS51161">
    <property type="entry name" value="ATP_CONE"/>
    <property type="match status" value="1"/>
</dbReference>
<dbReference type="KEGG" id="aoh:AOV_00020"/>
<keyword evidence="1 8" id="KW-0678">Repressor</keyword>
<dbReference type="Proteomes" id="UP000259762">
    <property type="component" value="Chromosome"/>
</dbReference>
<evidence type="ECO:0000256" key="3">
    <source>
        <dbReference type="ARBA" id="ARBA00022771"/>
    </source>
</evidence>
<dbReference type="GO" id="GO:0045892">
    <property type="term" value="P:negative regulation of DNA-templated transcription"/>
    <property type="evidence" value="ECO:0007669"/>
    <property type="project" value="UniProtKB-UniRule"/>
</dbReference>
<feature type="zinc finger region" evidence="8">
    <location>
        <begin position="3"/>
        <end position="34"/>
    </location>
</feature>
<dbReference type="InterPro" id="IPR003796">
    <property type="entry name" value="RNR_NrdR-like"/>
</dbReference>
<dbReference type="HAMAP" id="MF_00440">
    <property type="entry name" value="NrdR"/>
    <property type="match status" value="1"/>
</dbReference>
<gene>
    <name evidence="10" type="primary">NrdR</name>
    <name evidence="8" type="synonym">nrdR</name>
    <name evidence="10" type="ORF">AOV_00020</name>
</gene>